<evidence type="ECO:0000313" key="3">
    <source>
        <dbReference type="Proteomes" id="UP000237819"/>
    </source>
</evidence>
<keyword evidence="1" id="KW-0812">Transmembrane</keyword>
<dbReference type="OrthoDB" id="291594at2"/>
<keyword evidence="1" id="KW-1133">Transmembrane helix</keyword>
<dbReference type="RefSeq" id="WP_105336263.1">
    <property type="nucleotide sequence ID" value="NZ_PUHZ01000015.1"/>
</dbReference>
<evidence type="ECO:0008006" key="4">
    <source>
        <dbReference type="Google" id="ProtNLM"/>
    </source>
</evidence>
<accession>A0A2S8GLH1</accession>
<keyword evidence="1" id="KW-0472">Membrane</keyword>
<dbReference type="EMBL" id="PUHZ01000015">
    <property type="protein sequence ID" value="PQO45283.1"/>
    <property type="molecule type" value="Genomic_DNA"/>
</dbReference>
<feature type="transmembrane region" description="Helical" evidence="1">
    <location>
        <begin position="157"/>
        <end position="181"/>
    </location>
</feature>
<proteinExistence type="predicted"/>
<dbReference type="AlphaFoldDB" id="A0A2S8GLH1"/>
<protein>
    <recommendedName>
        <fullName evidence="4">Peptidase M50</fullName>
    </recommendedName>
</protein>
<feature type="transmembrane region" description="Helical" evidence="1">
    <location>
        <begin position="93"/>
        <end position="111"/>
    </location>
</feature>
<dbReference type="Proteomes" id="UP000237819">
    <property type="component" value="Unassembled WGS sequence"/>
</dbReference>
<sequence>MPRLAPILFALSILGLSWLGMMAVHELGHVLAATASGGTVERVVLHPLDISRTDVSPNPRPTIVVWGGPLVGVLLPLLGWLAIPARFPWPRGLAQFFAGFCLIANGAYIGLGSLAKIGDCGEMLRHGTPIGLLWLFGAVTMPAGFWLWHRLGDAGKLFAPGVISMRGALIATACLAAVVAVEVLL</sequence>
<feature type="transmembrane region" description="Helical" evidence="1">
    <location>
        <begin position="61"/>
        <end position="81"/>
    </location>
</feature>
<evidence type="ECO:0000313" key="2">
    <source>
        <dbReference type="EMBL" id="PQO45283.1"/>
    </source>
</evidence>
<reference evidence="2 3" key="1">
    <citation type="submission" date="2018-02" db="EMBL/GenBank/DDBJ databases">
        <title>Comparative genomes isolates from brazilian mangrove.</title>
        <authorList>
            <person name="Araujo J.E."/>
            <person name="Taketani R.G."/>
            <person name="Silva M.C.P."/>
            <person name="Loureco M.V."/>
            <person name="Andreote F.D."/>
        </authorList>
    </citation>
    <scope>NUCLEOTIDE SEQUENCE [LARGE SCALE GENOMIC DNA]</scope>
    <source>
        <strain evidence="2 3">Nap-Phe MGV</strain>
    </source>
</reference>
<name>A0A2S8GLH1_9BACT</name>
<feature type="transmembrane region" description="Helical" evidence="1">
    <location>
        <begin position="131"/>
        <end position="148"/>
    </location>
</feature>
<organism evidence="2 3">
    <name type="scientific">Blastopirellula marina</name>
    <dbReference type="NCBI Taxonomy" id="124"/>
    <lineage>
        <taxon>Bacteria</taxon>
        <taxon>Pseudomonadati</taxon>
        <taxon>Planctomycetota</taxon>
        <taxon>Planctomycetia</taxon>
        <taxon>Pirellulales</taxon>
        <taxon>Pirellulaceae</taxon>
        <taxon>Blastopirellula</taxon>
    </lineage>
</organism>
<comment type="caution">
    <text evidence="2">The sequence shown here is derived from an EMBL/GenBank/DDBJ whole genome shotgun (WGS) entry which is preliminary data.</text>
</comment>
<gene>
    <name evidence="2" type="ORF">C5Y93_15110</name>
</gene>
<evidence type="ECO:0000256" key="1">
    <source>
        <dbReference type="SAM" id="Phobius"/>
    </source>
</evidence>